<evidence type="ECO:0000256" key="12">
    <source>
        <dbReference type="SAM" id="MobiDB-lite"/>
    </source>
</evidence>
<evidence type="ECO:0000256" key="11">
    <source>
        <dbReference type="ARBA" id="ARBA00048679"/>
    </source>
</evidence>
<evidence type="ECO:0000256" key="9">
    <source>
        <dbReference type="ARBA" id="ARBA00022842"/>
    </source>
</evidence>
<keyword evidence="8" id="KW-0067">ATP-binding</keyword>
<gene>
    <name evidence="14" type="ORF">cyc_04966</name>
</gene>
<sequence>MQQGSQEDPPTEGGPSSPAGGAPPSEAPVQAPSSLLQQQRKRRPNTLGLTRDTRYTVEQVLDGRTVRHIQFVARAANLKRVFGAISCGKEANVYFALGEKQPGEDDHQHDGHQQSPETSLTFFALKVYRTSILSFKDRSRYVQGDFRFNNAYSRWVQAVHPVPEEHRNLLRFRAADLPCPRPVALKGNVLLMEFVGNASYAGRAASMDGGITCRGKEERELEAVVKQGGALKEISEAFSASASVTAASDASPTELSEAPSATAVEAAAVARNGGSEKSTSEQHHELCGCGDFSFSFSAELLSYEAAPRVKDLSAVRSTVTLVNTTCSFTTAA</sequence>
<evidence type="ECO:0000256" key="2">
    <source>
        <dbReference type="ARBA" id="ARBA00012513"/>
    </source>
</evidence>
<dbReference type="EMBL" id="JROU02000721">
    <property type="protein sequence ID" value="OEH78471.1"/>
    <property type="molecule type" value="Genomic_DNA"/>
</dbReference>
<comment type="similarity">
    <text evidence="1">Belongs to the protein kinase superfamily. RIO-type Ser/Thr kinase family.</text>
</comment>
<evidence type="ECO:0000313" key="15">
    <source>
        <dbReference type="Proteomes" id="UP000095192"/>
    </source>
</evidence>
<dbReference type="InterPro" id="IPR051272">
    <property type="entry name" value="RIO-type_Ser/Thr_kinase"/>
</dbReference>
<comment type="caution">
    <text evidence="14">The sequence shown here is derived from an EMBL/GenBank/DDBJ whole genome shotgun (WGS) entry which is preliminary data.</text>
</comment>
<dbReference type="SMART" id="SM00090">
    <property type="entry name" value="RIO"/>
    <property type="match status" value="1"/>
</dbReference>
<dbReference type="GO" id="GO:0004674">
    <property type="term" value="F:protein serine/threonine kinase activity"/>
    <property type="evidence" value="ECO:0007669"/>
    <property type="project" value="UniProtKB-KW"/>
</dbReference>
<keyword evidence="9" id="KW-0460">Magnesium</keyword>
<evidence type="ECO:0000256" key="10">
    <source>
        <dbReference type="ARBA" id="ARBA00047899"/>
    </source>
</evidence>
<evidence type="ECO:0000256" key="3">
    <source>
        <dbReference type="ARBA" id="ARBA00022527"/>
    </source>
</evidence>
<feature type="compositionally biased region" description="Low complexity" evidence="12">
    <location>
        <begin position="11"/>
        <end position="28"/>
    </location>
</feature>
<reference evidence="14 15" key="1">
    <citation type="journal article" date="2016" name="BMC Genomics">
        <title>Comparative genomics reveals Cyclospora cayetanensis possesses coccidia-like metabolism and invasion components but unique surface antigens.</title>
        <authorList>
            <person name="Liu S."/>
            <person name="Wang L."/>
            <person name="Zheng H."/>
            <person name="Xu Z."/>
            <person name="Roellig D.M."/>
            <person name="Li N."/>
            <person name="Frace M.A."/>
            <person name="Tang K."/>
            <person name="Arrowood M.J."/>
            <person name="Moss D.M."/>
            <person name="Zhang L."/>
            <person name="Feng Y."/>
            <person name="Xiao L."/>
        </authorList>
    </citation>
    <scope>NUCLEOTIDE SEQUENCE [LARGE SCALE GENOMIC DNA]</scope>
    <source>
        <strain evidence="14 15">CHN_HEN01</strain>
    </source>
</reference>
<dbReference type="Pfam" id="PF01163">
    <property type="entry name" value="RIO1"/>
    <property type="match status" value="1"/>
</dbReference>
<evidence type="ECO:0000256" key="4">
    <source>
        <dbReference type="ARBA" id="ARBA00022679"/>
    </source>
</evidence>
<dbReference type="InterPro" id="IPR000687">
    <property type="entry name" value="RIO_kinase"/>
</dbReference>
<evidence type="ECO:0000259" key="13">
    <source>
        <dbReference type="SMART" id="SM00090"/>
    </source>
</evidence>
<feature type="region of interest" description="Disordered" evidence="12">
    <location>
        <begin position="1"/>
        <end position="50"/>
    </location>
</feature>
<dbReference type="SUPFAM" id="SSF56112">
    <property type="entry name" value="Protein kinase-like (PK-like)"/>
    <property type="match status" value="1"/>
</dbReference>
<keyword evidence="4" id="KW-0808">Transferase</keyword>
<proteinExistence type="inferred from homology"/>
<keyword evidence="15" id="KW-1185">Reference proteome</keyword>
<dbReference type="Gene3D" id="3.30.200.20">
    <property type="entry name" value="Phosphorylase Kinase, domain 1"/>
    <property type="match status" value="1"/>
</dbReference>
<evidence type="ECO:0000256" key="8">
    <source>
        <dbReference type="ARBA" id="ARBA00022840"/>
    </source>
</evidence>
<dbReference type="EC" id="2.7.11.1" evidence="2"/>
<dbReference type="VEuPathDB" id="ToxoDB:cyc_04966"/>
<comment type="catalytic activity">
    <reaction evidence="10">
        <text>L-threonyl-[protein] + ATP = O-phospho-L-threonyl-[protein] + ADP + H(+)</text>
        <dbReference type="Rhea" id="RHEA:46608"/>
        <dbReference type="Rhea" id="RHEA-COMP:11060"/>
        <dbReference type="Rhea" id="RHEA-COMP:11605"/>
        <dbReference type="ChEBI" id="CHEBI:15378"/>
        <dbReference type="ChEBI" id="CHEBI:30013"/>
        <dbReference type="ChEBI" id="CHEBI:30616"/>
        <dbReference type="ChEBI" id="CHEBI:61977"/>
        <dbReference type="ChEBI" id="CHEBI:456216"/>
        <dbReference type="EC" id="2.7.11.1"/>
    </reaction>
</comment>
<evidence type="ECO:0000313" key="14">
    <source>
        <dbReference type="EMBL" id="OEH78471.1"/>
    </source>
</evidence>
<dbReference type="InterPro" id="IPR011009">
    <property type="entry name" value="Kinase-like_dom_sf"/>
</dbReference>
<accession>A0A1D3D4U3</accession>
<dbReference type="InterPro" id="IPR018934">
    <property type="entry name" value="RIO_dom"/>
</dbReference>
<protein>
    <recommendedName>
        <fullName evidence="2">non-specific serine/threonine protein kinase</fullName>
        <ecNumber evidence="2">2.7.11.1</ecNumber>
    </recommendedName>
</protein>
<evidence type="ECO:0000256" key="5">
    <source>
        <dbReference type="ARBA" id="ARBA00022723"/>
    </source>
</evidence>
<keyword evidence="6" id="KW-0547">Nucleotide-binding</keyword>
<dbReference type="GO" id="GO:0046872">
    <property type="term" value="F:metal ion binding"/>
    <property type="evidence" value="ECO:0007669"/>
    <property type="project" value="UniProtKB-KW"/>
</dbReference>
<organism evidence="14 15">
    <name type="scientific">Cyclospora cayetanensis</name>
    <dbReference type="NCBI Taxonomy" id="88456"/>
    <lineage>
        <taxon>Eukaryota</taxon>
        <taxon>Sar</taxon>
        <taxon>Alveolata</taxon>
        <taxon>Apicomplexa</taxon>
        <taxon>Conoidasida</taxon>
        <taxon>Coccidia</taxon>
        <taxon>Eucoccidiorida</taxon>
        <taxon>Eimeriorina</taxon>
        <taxon>Eimeriidae</taxon>
        <taxon>Cyclospora</taxon>
    </lineage>
</organism>
<keyword evidence="5" id="KW-0479">Metal-binding</keyword>
<dbReference type="GO" id="GO:0005524">
    <property type="term" value="F:ATP binding"/>
    <property type="evidence" value="ECO:0007669"/>
    <property type="project" value="UniProtKB-KW"/>
</dbReference>
<feature type="domain" description="RIO kinase" evidence="13">
    <location>
        <begin position="50"/>
        <end position="257"/>
    </location>
</feature>
<keyword evidence="7" id="KW-0418">Kinase</keyword>
<dbReference type="PANTHER" id="PTHR45723">
    <property type="entry name" value="SERINE/THREONINE-PROTEIN KINASE RIO1"/>
    <property type="match status" value="1"/>
</dbReference>
<evidence type="ECO:0000256" key="7">
    <source>
        <dbReference type="ARBA" id="ARBA00022777"/>
    </source>
</evidence>
<keyword evidence="3" id="KW-0723">Serine/threonine-protein kinase</keyword>
<comment type="catalytic activity">
    <reaction evidence="11">
        <text>L-seryl-[protein] + ATP = O-phospho-L-seryl-[protein] + ADP + H(+)</text>
        <dbReference type="Rhea" id="RHEA:17989"/>
        <dbReference type="Rhea" id="RHEA-COMP:9863"/>
        <dbReference type="Rhea" id="RHEA-COMP:11604"/>
        <dbReference type="ChEBI" id="CHEBI:15378"/>
        <dbReference type="ChEBI" id="CHEBI:29999"/>
        <dbReference type="ChEBI" id="CHEBI:30616"/>
        <dbReference type="ChEBI" id="CHEBI:83421"/>
        <dbReference type="ChEBI" id="CHEBI:456216"/>
        <dbReference type="EC" id="2.7.11.1"/>
    </reaction>
</comment>
<evidence type="ECO:0000256" key="1">
    <source>
        <dbReference type="ARBA" id="ARBA00009196"/>
    </source>
</evidence>
<dbReference type="Proteomes" id="UP000095192">
    <property type="component" value="Unassembled WGS sequence"/>
</dbReference>
<dbReference type="AlphaFoldDB" id="A0A1D3D4U3"/>
<dbReference type="VEuPathDB" id="ToxoDB:LOC34621408"/>
<dbReference type="InParanoid" id="A0A1D3D4U3"/>
<name>A0A1D3D4U3_9EIME</name>
<evidence type="ECO:0000256" key="6">
    <source>
        <dbReference type="ARBA" id="ARBA00022741"/>
    </source>
</evidence>